<dbReference type="EMBL" id="AZBU02000003">
    <property type="protein sequence ID" value="TKR89099.1"/>
    <property type="molecule type" value="Genomic_DNA"/>
</dbReference>
<proteinExistence type="predicted"/>
<accession>A0A4U5NZK6</accession>
<reference evidence="2 3" key="1">
    <citation type="journal article" date="2015" name="Genome Biol.">
        <title>Comparative genomics of Steinernema reveals deeply conserved gene regulatory networks.</title>
        <authorList>
            <person name="Dillman A.R."/>
            <person name="Macchietto M."/>
            <person name="Porter C.F."/>
            <person name="Rogers A."/>
            <person name="Williams B."/>
            <person name="Antoshechkin I."/>
            <person name="Lee M.M."/>
            <person name="Goodwin Z."/>
            <person name="Lu X."/>
            <person name="Lewis E.E."/>
            <person name="Goodrich-Blair H."/>
            <person name="Stock S.P."/>
            <person name="Adams B.J."/>
            <person name="Sternberg P.W."/>
            <person name="Mortazavi A."/>
        </authorList>
    </citation>
    <scope>NUCLEOTIDE SEQUENCE [LARGE SCALE GENOMIC DNA]</scope>
    <source>
        <strain evidence="2 3">ALL</strain>
    </source>
</reference>
<dbReference type="AlphaFoldDB" id="A0A4U5NZK6"/>
<dbReference type="CDD" id="cd04301">
    <property type="entry name" value="NAT_SF"/>
    <property type="match status" value="1"/>
</dbReference>
<dbReference type="PANTHER" id="PTHR20905:SF1">
    <property type="entry name" value="AT07410P-RELATED"/>
    <property type="match status" value="1"/>
</dbReference>
<sequence length="175" mass="19986">MLEHFVADEPLCRVLKMSPKEADVVVGDVVNACLQKPISYAIKNEEDRIVAARLCHFLDRPKKNEVSEGPNYESWKANKIFNFLRAMEEKVLFKILKIAKNPLFQIWDLIPPEVNTVMNISMLAVDQNYTRRGFGLQLLEHNLKDLKNYGCKDVTAECTALYSQNVRLSLNLGSS</sequence>
<reference evidence="2 3" key="2">
    <citation type="journal article" date="2019" name="G3 (Bethesda)">
        <title>Hybrid Assembly of the Genome of the Entomopathogenic Nematode Steinernema carpocapsae Identifies the X-Chromosome.</title>
        <authorList>
            <person name="Serra L."/>
            <person name="Macchietto M."/>
            <person name="Macias-Munoz A."/>
            <person name="McGill C.J."/>
            <person name="Rodriguez I.M."/>
            <person name="Rodriguez B."/>
            <person name="Murad R."/>
            <person name="Mortazavi A."/>
        </authorList>
    </citation>
    <scope>NUCLEOTIDE SEQUENCE [LARGE SCALE GENOMIC DNA]</scope>
    <source>
        <strain evidence="2 3">ALL</strain>
    </source>
</reference>
<gene>
    <name evidence="2" type="ORF">L596_013252</name>
</gene>
<dbReference type="Pfam" id="PF00583">
    <property type="entry name" value="Acetyltransf_1"/>
    <property type="match status" value="1"/>
</dbReference>
<evidence type="ECO:0000259" key="1">
    <source>
        <dbReference type="Pfam" id="PF00583"/>
    </source>
</evidence>
<protein>
    <recommendedName>
        <fullName evidence="1">N-acetyltransferase domain-containing protein</fullName>
    </recommendedName>
</protein>
<dbReference type="Proteomes" id="UP000298663">
    <property type="component" value="Unassembled WGS sequence"/>
</dbReference>
<comment type="caution">
    <text evidence="2">The sequence shown here is derived from an EMBL/GenBank/DDBJ whole genome shotgun (WGS) entry which is preliminary data.</text>
</comment>
<evidence type="ECO:0000313" key="3">
    <source>
        <dbReference type="Proteomes" id="UP000298663"/>
    </source>
</evidence>
<dbReference type="InterPro" id="IPR000182">
    <property type="entry name" value="GNAT_dom"/>
</dbReference>
<feature type="domain" description="N-acetyltransferase" evidence="1">
    <location>
        <begin position="114"/>
        <end position="161"/>
    </location>
</feature>
<dbReference type="OrthoDB" id="41532at2759"/>
<dbReference type="SUPFAM" id="SSF55729">
    <property type="entry name" value="Acyl-CoA N-acyltransferases (Nat)"/>
    <property type="match status" value="1"/>
</dbReference>
<dbReference type="InterPro" id="IPR016181">
    <property type="entry name" value="Acyl_CoA_acyltransferase"/>
</dbReference>
<evidence type="ECO:0000313" key="2">
    <source>
        <dbReference type="EMBL" id="TKR89099.1"/>
    </source>
</evidence>
<organism evidence="2 3">
    <name type="scientific">Steinernema carpocapsae</name>
    <name type="common">Entomopathogenic nematode</name>
    <dbReference type="NCBI Taxonomy" id="34508"/>
    <lineage>
        <taxon>Eukaryota</taxon>
        <taxon>Metazoa</taxon>
        <taxon>Ecdysozoa</taxon>
        <taxon>Nematoda</taxon>
        <taxon>Chromadorea</taxon>
        <taxon>Rhabditida</taxon>
        <taxon>Tylenchina</taxon>
        <taxon>Panagrolaimomorpha</taxon>
        <taxon>Strongyloidoidea</taxon>
        <taxon>Steinernematidae</taxon>
        <taxon>Steinernema</taxon>
    </lineage>
</organism>
<keyword evidence="3" id="KW-1185">Reference proteome</keyword>
<dbReference type="Gene3D" id="3.40.630.30">
    <property type="match status" value="1"/>
</dbReference>
<dbReference type="PANTHER" id="PTHR20905">
    <property type="entry name" value="N-ACETYLTRANSFERASE-RELATED"/>
    <property type="match status" value="1"/>
</dbReference>
<dbReference type="GO" id="GO:0008080">
    <property type="term" value="F:N-acetyltransferase activity"/>
    <property type="evidence" value="ECO:0007669"/>
    <property type="project" value="TreeGrafter"/>
</dbReference>
<name>A0A4U5NZK6_STECR</name>